<gene>
    <name evidence="2" type="ORF">E2C01_086342</name>
</gene>
<feature type="region of interest" description="Disordered" evidence="1">
    <location>
        <begin position="26"/>
        <end position="47"/>
    </location>
</feature>
<evidence type="ECO:0000256" key="1">
    <source>
        <dbReference type="SAM" id="MobiDB-lite"/>
    </source>
</evidence>
<organism evidence="2 3">
    <name type="scientific">Portunus trituberculatus</name>
    <name type="common">Swimming crab</name>
    <name type="synonym">Neptunus trituberculatus</name>
    <dbReference type="NCBI Taxonomy" id="210409"/>
    <lineage>
        <taxon>Eukaryota</taxon>
        <taxon>Metazoa</taxon>
        <taxon>Ecdysozoa</taxon>
        <taxon>Arthropoda</taxon>
        <taxon>Crustacea</taxon>
        <taxon>Multicrustacea</taxon>
        <taxon>Malacostraca</taxon>
        <taxon>Eumalacostraca</taxon>
        <taxon>Eucarida</taxon>
        <taxon>Decapoda</taxon>
        <taxon>Pleocyemata</taxon>
        <taxon>Brachyura</taxon>
        <taxon>Eubrachyura</taxon>
        <taxon>Portunoidea</taxon>
        <taxon>Portunidae</taxon>
        <taxon>Portuninae</taxon>
        <taxon>Portunus</taxon>
    </lineage>
</organism>
<dbReference type="EMBL" id="VSRR010087332">
    <property type="protein sequence ID" value="MPC91315.1"/>
    <property type="molecule type" value="Genomic_DNA"/>
</dbReference>
<proteinExistence type="predicted"/>
<keyword evidence="3" id="KW-1185">Reference proteome</keyword>
<name>A0A5B7J9F1_PORTR</name>
<evidence type="ECO:0000313" key="3">
    <source>
        <dbReference type="Proteomes" id="UP000324222"/>
    </source>
</evidence>
<evidence type="ECO:0000313" key="2">
    <source>
        <dbReference type="EMBL" id="MPC91315.1"/>
    </source>
</evidence>
<comment type="caution">
    <text evidence="2">The sequence shown here is derived from an EMBL/GenBank/DDBJ whole genome shotgun (WGS) entry which is preliminary data.</text>
</comment>
<protein>
    <submittedName>
        <fullName evidence="2">Uncharacterized protein</fullName>
    </submittedName>
</protein>
<dbReference type="Proteomes" id="UP000324222">
    <property type="component" value="Unassembled WGS sequence"/>
</dbReference>
<dbReference type="AlphaFoldDB" id="A0A5B7J9F1"/>
<accession>A0A5B7J9F1</accession>
<sequence length="47" mass="5402">MHQSLPFDNPQQHKCTSLYPLTTHSNTMHQSLPFDNPQQHNAPAFTL</sequence>
<reference evidence="2 3" key="1">
    <citation type="submission" date="2019-05" db="EMBL/GenBank/DDBJ databases">
        <title>Another draft genome of Portunus trituberculatus and its Hox gene families provides insights of decapod evolution.</title>
        <authorList>
            <person name="Jeong J.-H."/>
            <person name="Song I."/>
            <person name="Kim S."/>
            <person name="Choi T."/>
            <person name="Kim D."/>
            <person name="Ryu S."/>
            <person name="Kim W."/>
        </authorList>
    </citation>
    <scope>NUCLEOTIDE SEQUENCE [LARGE SCALE GENOMIC DNA]</scope>
    <source>
        <tissue evidence="2">Muscle</tissue>
    </source>
</reference>